<dbReference type="GO" id="GO:0005886">
    <property type="term" value="C:plasma membrane"/>
    <property type="evidence" value="ECO:0007669"/>
    <property type="project" value="UniProtKB-SubCell"/>
</dbReference>
<dbReference type="PANTHER" id="PTHR10464:SF4">
    <property type="entry name" value="UREA TRANSPORTER"/>
    <property type="match status" value="1"/>
</dbReference>
<name>A0A8J1TQP1_OWEFU</name>
<organism evidence="8 9">
    <name type="scientific">Owenia fusiformis</name>
    <name type="common">Polychaete worm</name>
    <dbReference type="NCBI Taxonomy" id="6347"/>
    <lineage>
        <taxon>Eukaryota</taxon>
        <taxon>Metazoa</taxon>
        <taxon>Spiralia</taxon>
        <taxon>Lophotrochozoa</taxon>
        <taxon>Annelida</taxon>
        <taxon>Polychaeta</taxon>
        <taxon>Sedentaria</taxon>
        <taxon>Canalipalpata</taxon>
        <taxon>Sabellida</taxon>
        <taxon>Oweniida</taxon>
        <taxon>Oweniidae</taxon>
        <taxon>Owenia</taxon>
    </lineage>
</organism>
<accession>A0A8J1TQP1</accession>
<dbReference type="AlphaFoldDB" id="A0A8J1TQP1"/>
<evidence type="ECO:0000256" key="1">
    <source>
        <dbReference type="ARBA" id="ARBA00004651"/>
    </source>
</evidence>
<dbReference type="GO" id="GO:0015204">
    <property type="term" value="F:urea transmembrane transporter activity"/>
    <property type="evidence" value="ECO:0007669"/>
    <property type="project" value="InterPro"/>
</dbReference>
<evidence type="ECO:0000256" key="4">
    <source>
        <dbReference type="ARBA" id="ARBA00022692"/>
    </source>
</evidence>
<keyword evidence="6" id="KW-0472">Membrane</keyword>
<evidence type="ECO:0000256" key="2">
    <source>
        <dbReference type="ARBA" id="ARBA00005914"/>
    </source>
</evidence>
<evidence type="ECO:0000256" key="3">
    <source>
        <dbReference type="ARBA" id="ARBA00022475"/>
    </source>
</evidence>
<comment type="similarity">
    <text evidence="2">Belongs to the urea transporter family.</text>
</comment>
<evidence type="ECO:0000313" key="8">
    <source>
        <dbReference type="EMBL" id="CAH1789237.1"/>
    </source>
</evidence>
<evidence type="ECO:0000256" key="6">
    <source>
        <dbReference type="ARBA" id="ARBA00023136"/>
    </source>
</evidence>
<dbReference type="EMBL" id="CAIIXF020000007">
    <property type="protein sequence ID" value="CAH1789237.1"/>
    <property type="molecule type" value="Genomic_DNA"/>
</dbReference>
<evidence type="ECO:0000256" key="7">
    <source>
        <dbReference type="ARBA" id="ARBA00033993"/>
    </source>
</evidence>
<keyword evidence="4" id="KW-0812">Transmembrane</keyword>
<dbReference type="PIRSF" id="PIRSF016502">
    <property type="entry name" value="Urea_transporter"/>
    <property type="match status" value="1"/>
</dbReference>
<comment type="subcellular location">
    <subcellularLocation>
        <location evidence="1">Cell membrane</location>
        <topology evidence="1">Multi-pass membrane protein</topology>
    </subcellularLocation>
</comment>
<dbReference type="InterPro" id="IPR029020">
    <property type="entry name" value="Ammonium/urea_transptr"/>
</dbReference>
<dbReference type="InterPro" id="IPR004937">
    <property type="entry name" value="Urea_transporter"/>
</dbReference>
<sequence length="372" mass="40309">MSEDYNNKVLKFLFRYIMGDLPALTDWLKTKPWVLAVPSWILRAIGAPIFLNNPISGLLILIGMFIANPWVAICGITGLISAIATAFLLGQDHGAISNGGCTFHGMLVGIVVSASIDKPDWYPWTVFPVVFLAMLSVYVNSGLGGIFSSWNIPAFNLPFCLVAFVFLAALPPNNPNFPPRIKAAPNETFAQASIDWGQIFLAIPCSCAQIYGSNQAIVGVLILLGLLIGSPILFLHAILGPFMSVFTALCVAAPPEQIYTGEWSYNAMLAATSLGGFFWVLSIQTHILALSAAIFSTIVYGAMFNTFSNNNIGGLVLAFPFVLTASIFLAFTSESKAIKRVPLDRISYPEMHWKLFNNKQTITPDGSGTLTQ</sequence>
<protein>
    <submittedName>
        <fullName evidence="8">Uncharacterized protein</fullName>
    </submittedName>
</protein>
<comment type="catalytic activity">
    <reaction evidence="7">
        <text>urea(in) = urea(out)</text>
        <dbReference type="Rhea" id="RHEA:32799"/>
        <dbReference type="ChEBI" id="CHEBI:16199"/>
    </reaction>
</comment>
<keyword evidence="9" id="KW-1185">Reference proteome</keyword>
<evidence type="ECO:0000313" key="9">
    <source>
        <dbReference type="Proteomes" id="UP000749559"/>
    </source>
</evidence>
<dbReference type="Pfam" id="PF03253">
    <property type="entry name" value="UT"/>
    <property type="match status" value="1"/>
</dbReference>
<comment type="caution">
    <text evidence="8">The sequence shown here is derived from an EMBL/GenBank/DDBJ whole genome shotgun (WGS) entry which is preliminary data.</text>
</comment>
<reference evidence="8" key="1">
    <citation type="submission" date="2022-03" db="EMBL/GenBank/DDBJ databases">
        <authorList>
            <person name="Martin C."/>
        </authorList>
    </citation>
    <scope>NUCLEOTIDE SEQUENCE</scope>
</reference>
<evidence type="ECO:0000256" key="5">
    <source>
        <dbReference type="ARBA" id="ARBA00022989"/>
    </source>
</evidence>
<keyword evidence="5" id="KW-1133">Transmembrane helix</keyword>
<gene>
    <name evidence="8" type="ORF">OFUS_LOCUS14634</name>
</gene>
<dbReference type="PANTHER" id="PTHR10464">
    <property type="entry name" value="UREA TRANSPORTER"/>
    <property type="match status" value="1"/>
</dbReference>
<proteinExistence type="inferred from homology"/>
<keyword evidence="3" id="KW-1003">Cell membrane</keyword>
<dbReference type="OrthoDB" id="426293at2759"/>
<dbReference type="Proteomes" id="UP000749559">
    <property type="component" value="Unassembled WGS sequence"/>
</dbReference>
<dbReference type="Gene3D" id="1.10.3430.10">
    <property type="entry name" value="Ammonium transporter AmtB like domains"/>
    <property type="match status" value="1"/>
</dbReference>